<proteinExistence type="predicted"/>
<dbReference type="EMBL" id="RPFL01000013">
    <property type="protein sequence ID" value="RPD87433.1"/>
    <property type="molecule type" value="Genomic_DNA"/>
</dbReference>
<feature type="transmembrane region" description="Helical" evidence="1">
    <location>
        <begin position="21"/>
        <end position="41"/>
    </location>
</feature>
<organism evidence="2 3">
    <name type="scientific">Neisseria weixii</name>
    <dbReference type="NCBI Taxonomy" id="1853276"/>
    <lineage>
        <taxon>Bacteria</taxon>
        <taxon>Pseudomonadati</taxon>
        <taxon>Pseudomonadota</taxon>
        <taxon>Betaproteobacteria</taxon>
        <taxon>Neisseriales</taxon>
        <taxon>Neisseriaceae</taxon>
        <taxon>Neisseria</taxon>
    </lineage>
</organism>
<gene>
    <name evidence="2" type="ORF">EGK74_05965</name>
</gene>
<keyword evidence="1" id="KW-0472">Membrane</keyword>
<dbReference type="RefSeq" id="WP_123804142.1">
    <property type="nucleotide sequence ID" value="NZ_RPFL01000013.1"/>
</dbReference>
<evidence type="ECO:0000256" key="1">
    <source>
        <dbReference type="SAM" id="Phobius"/>
    </source>
</evidence>
<dbReference type="AlphaFoldDB" id="A0A3N4NJP8"/>
<evidence type="ECO:0000313" key="3">
    <source>
        <dbReference type="Proteomes" id="UP000272412"/>
    </source>
</evidence>
<comment type="caution">
    <text evidence="2">The sequence shown here is derived from an EMBL/GenBank/DDBJ whole genome shotgun (WGS) entry which is preliminary data.</text>
</comment>
<accession>A0A3N4NJP8</accession>
<dbReference type="Proteomes" id="UP000272412">
    <property type="component" value="Unassembled WGS sequence"/>
</dbReference>
<reference evidence="2 3" key="1">
    <citation type="submission" date="2018-11" db="EMBL/GenBank/DDBJ databases">
        <title>Neisseria weixii sp. nov. isolated from the rectal contents of plateau pika (Ochotona cruzoniae).</title>
        <authorList>
            <person name="Zhang G."/>
        </authorList>
    </citation>
    <scope>NUCLEOTIDE SEQUENCE [LARGE SCALE GENOMIC DNA]</scope>
    <source>
        <strain evidence="2 3">10009</strain>
    </source>
</reference>
<sequence length="83" mass="9727">MKKTEAIKKFDAWVYKNRIAIFFNVFSSVICIIFVLLSGLGRFSDSQEKIIKIPDGIIYIPKFQSKNPWVSFIFNKKNIHFHA</sequence>
<evidence type="ECO:0000313" key="2">
    <source>
        <dbReference type="EMBL" id="RPD87433.1"/>
    </source>
</evidence>
<keyword evidence="1" id="KW-0812">Transmembrane</keyword>
<name>A0A3N4NJP8_9NEIS</name>
<protein>
    <submittedName>
        <fullName evidence="2">Uncharacterized protein</fullName>
    </submittedName>
</protein>
<keyword evidence="1" id="KW-1133">Transmembrane helix</keyword>
<keyword evidence="3" id="KW-1185">Reference proteome</keyword>